<feature type="compositionally biased region" description="Gly residues" evidence="2">
    <location>
        <begin position="295"/>
        <end position="305"/>
    </location>
</feature>
<dbReference type="SMART" id="SM00173">
    <property type="entry name" value="RAS"/>
    <property type="match status" value="1"/>
</dbReference>
<proteinExistence type="inferred from homology"/>
<dbReference type="PRINTS" id="PR00449">
    <property type="entry name" value="RASTRNSFRMNG"/>
</dbReference>
<sequence>MTRPRRASGASDDSANVAQQELGSMYDYLAKIILLGPSGTGKSCLLHRFVKSEWRVLSSQTIGVEFASKIIKVGTGARRKRIKLQLWDTAGTERFRSVSRSYYRGAAGAVLVYDITAHTTFAGLQPFLNDARALASPNLTLVLVGNKVDLAGDEARAPPLIDTSLPPGPDTPTGASSVTFGSSYASSSAASPALGLGAQLKATVAPDGREVSAAEASRWAGGVHVPVTMEVSALSGEGVDEVFGRLARMILTKIELGEIDPDDPMSGIQYGDAGGVWHAGASDGGSVKSGMTTEEGGGGAGGGGGSRRRRGGGRWRRGTQGLREWEEVFTLTGRRRGRECGGC</sequence>
<gene>
    <name evidence="3" type="ORF">P8C59_008290</name>
</gene>
<dbReference type="PANTHER" id="PTHR47979">
    <property type="entry name" value="DRAB11-RELATED"/>
    <property type="match status" value="1"/>
</dbReference>
<dbReference type="NCBIfam" id="TIGR00231">
    <property type="entry name" value="small_GTP"/>
    <property type="match status" value="1"/>
</dbReference>
<dbReference type="AlphaFoldDB" id="A0AAD9IAU3"/>
<dbReference type="InterPro" id="IPR050209">
    <property type="entry name" value="Rab_GTPases_membrane_traffic"/>
</dbReference>
<dbReference type="EMBL" id="JAQQPM010000007">
    <property type="protein sequence ID" value="KAK2074053.1"/>
    <property type="molecule type" value="Genomic_DNA"/>
</dbReference>
<dbReference type="InterPro" id="IPR005225">
    <property type="entry name" value="Small_GTP-bd"/>
</dbReference>
<dbReference type="PROSITE" id="PS51421">
    <property type="entry name" value="RAS"/>
    <property type="match status" value="1"/>
</dbReference>
<organism evidence="3 4">
    <name type="scientific">Phyllachora maydis</name>
    <dbReference type="NCBI Taxonomy" id="1825666"/>
    <lineage>
        <taxon>Eukaryota</taxon>
        <taxon>Fungi</taxon>
        <taxon>Dikarya</taxon>
        <taxon>Ascomycota</taxon>
        <taxon>Pezizomycotina</taxon>
        <taxon>Sordariomycetes</taxon>
        <taxon>Sordariomycetidae</taxon>
        <taxon>Phyllachorales</taxon>
        <taxon>Phyllachoraceae</taxon>
        <taxon>Phyllachora</taxon>
    </lineage>
</organism>
<comment type="caution">
    <text evidence="3">The sequence shown here is derived from an EMBL/GenBank/DDBJ whole genome shotgun (WGS) entry which is preliminary data.</text>
</comment>
<dbReference type="SMART" id="SM00176">
    <property type="entry name" value="RAN"/>
    <property type="match status" value="1"/>
</dbReference>
<feature type="region of interest" description="Disordered" evidence="2">
    <location>
        <begin position="284"/>
        <end position="319"/>
    </location>
</feature>
<evidence type="ECO:0000256" key="1">
    <source>
        <dbReference type="ARBA" id="ARBA00006270"/>
    </source>
</evidence>
<dbReference type="GO" id="GO:0005525">
    <property type="term" value="F:GTP binding"/>
    <property type="evidence" value="ECO:0007669"/>
    <property type="project" value="InterPro"/>
</dbReference>
<name>A0AAD9IAU3_9PEZI</name>
<protein>
    <submittedName>
        <fullName evidence="3">Uncharacterized protein</fullName>
    </submittedName>
</protein>
<dbReference type="SMART" id="SM00175">
    <property type="entry name" value="RAB"/>
    <property type="match status" value="1"/>
</dbReference>
<feature type="compositionally biased region" description="Basic residues" evidence="2">
    <location>
        <begin position="306"/>
        <end position="317"/>
    </location>
</feature>
<dbReference type="Proteomes" id="UP001217918">
    <property type="component" value="Unassembled WGS sequence"/>
</dbReference>
<dbReference type="SUPFAM" id="SSF52540">
    <property type="entry name" value="P-loop containing nucleoside triphosphate hydrolases"/>
    <property type="match status" value="1"/>
</dbReference>
<evidence type="ECO:0000313" key="3">
    <source>
        <dbReference type="EMBL" id="KAK2074053.1"/>
    </source>
</evidence>
<dbReference type="Pfam" id="PF00071">
    <property type="entry name" value="Ras"/>
    <property type="match status" value="1"/>
</dbReference>
<accession>A0AAD9IAU3</accession>
<feature type="region of interest" description="Disordered" evidence="2">
    <location>
        <begin position="159"/>
        <end position="179"/>
    </location>
</feature>
<dbReference type="InterPro" id="IPR027417">
    <property type="entry name" value="P-loop_NTPase"/>
</dbReference>
<evidence type="ECO:0000256" key="2">
    <source>
        <dbReference type="SAM" id="MobiDB-lite"/>
    </source>
</evidence>
<reference evidence="3" key="1">
    <citation type="journal article" date="2023" name="Mol. Plant Microbe Interact.">
        <title>Elucidating the Obligate Nature and Biological Capacity of an Invasive Fungal Corn Pathogen.</title>
        <authorList>
            <person name="MacCready J.S."/>
            <person name="Roggenkamp E.M."/>
            <person name="Gdanetz K."/>
            <person name="Chilvers M.I."/>
        </authorList>
    </citation>
    <scope>NUCLEOTIDE SEQUENCE</scope>
    <source>
        <strain evidence="3">PM02</strain>
    </source>
</reference>
<dbReference type="PROSITE" id="PS51419">
    <property type="entry name" value="RAB"/>
    <property type="match status" value="1"/>
</dbReference>
<dbReference type="SMART" id="SM00174">
    <property type="entry name" value="RHO"/>
    <property type="match status" value="1"/>
</dbReference>
<keyword evidence="4" id="KW-1185">Reference proteome</keyword>
<dbReference type="GO" id="GO:0003924">
    <property type="term" value="F:GTPase activity"/>
    <property type="evidence" value="ECO:0007669"/>
    <property type="project" value="InterPro"/>
</dbReference>
<dbReference type="Gene3D" id="3.40.50.300">
    <property type="entry name" value="P-loop containing nucleotide triphosphate hydrolases"/>
    <property type="match status" value="1"/>
</dbReference>
<comment type="similarity">
    <text evidence="1">Belongs to the small GTPase superfamily. Rab family.</text>
</comment>
<dbReference type="InterPro" id="IPR001806">
    <property type="entry name" value="Small_GTPase"/>
</dbReference>
<evidence type="ECO:0000313" key="4">
    <source>
        <dbReference type="Proteomes" id="UP001217918"/>
    </source>
</evidence>